<evidence type="ECO:0000256" key="1">
    <source>
        <dbReference type="SAM" id="MobiDB-lite"/>
    </source>
</evidence>
<dbReference type="Gene3D" id="2.40.10.10">
    <property type="entry name" value="Trypsin-like serine proteases"/>
    <property type="match status" value="1"/>
</dbReference>
<dbReference type="InterPro" id="IPR009003">
    <property type="entry name" value="Peptidase_S1_PA"/>
</dbReference>
<comment type="caution">
    <text evidence="2">The sequence shown here is derived from an EMBL/GenBank/DDBJ whole genome shotgun (WGS) entry which is preliminary data.</text>
</comment>
<dbReference type="PANTHER" id="PTHR21004">
    <property type="entry name" value="SERINE PROTEASE-RELATED"/>
    <property type="match status" value="1"/>
</dbReference>
<organism evidence="2 3">
    <name type="scientific">Malus domestica</name>
    <name type="common">Apple</name>
    <name type="synonym">Pyrus malus</name>
    <dbReference type="NCBI Taxonomy" id="3750"/>
    <lineage>
        <taxon>Eukaryota</taxon>
        <taxon>Viridiplantae</taxon>
        <taxon>Streptophyta</taxon>
        <taxon>Embryophyta</taxon>
        <taxon>Tracheophyta</taxon>
        <taxon>Spermatophyta</taxon>
        <taxon>Magnoliopsida</taxon>
        <taxon>eudicotyledons</taxon>
        <taxon>Gunneridae</taxon>
        <taxon>Pentapetalae</taxon>
        <taxon>rosids</taxon>
        <taxon>fabids</taxon>
        <taxon>Rosales</taxon>
        <taxon>Rosaceae</taxon>
        <taxon>Amygdaloideae</taxon>
        <taxon>Maleae</taxon>
        <taxon>Malus</taxon>
    </lineage>
</organism>
<proteinExistence type="predicted"/>
<dbReference type="GO" id="GO:0005777">
    <property type="term" value="C:peroxisome"/>
    <property type="evidence" value="ECO:0007669"/>
    <property type="project" value="InterPro"/>
</dbReference>
<accession>A0A498JTI7</accession>
<dbReference type="SUPFAM" id="SSF50494">
    <property type="entry name" value="Trypsin-like serine proteases"/>
    <property type="match status" value="1"/>
</dbReference>
<dbReference type="EMBL" id="RDQH01000331">
    <property type="protein sequence ID" value="RXH99168.1"/>
    <property type="molecule type" value="Genomic_DNA"/>
</dbReference>
<keyword evidence="3" id="KW-1185">Reference proteome</keyword>
<reference evidence="2 3" key="1">
    <citation type="submission" date="2018-10" db="EMBL/GenBank/DDBJ databases">
        <title>A high-quality apple genome assembly.</title>
        <authorList>
            <person name="Hu J."/>
        </authorList>
    </citation>
    <scope>NUCLEOTIDE SEQUENCE [LARGE SCALE GENOMIC DNA]</scope>
    <source>
        <strain evidence="3">cv. HFTH1</strain>
        <tissue evidence="2">Young leaf</tissue>
    </source>
</reference>
<dbReference type="STRING" id="3750.A0A498JTI7"/>
<protein>
    <recommendedName>
        <fullName evidence="4">Peroxisomal leader peptide-processing protease</fullName>
    </recommendedName>
</protein>
<dbReference type="InterPro" id="IPR039245">
    <property type="entry name" value="TYSND1/DEG15"/>
</dbReference>
<name>A0A498JTI7_MALDO</name>
<feature type="region of interest" description="Disordered" evidence="1">
    <location>
        <begin position="115"/>
        <end position="138"/>
    </location>
</feature>
<evidence type="ECO:0000313" key="3">
    <source>
        <dbReference type="Proteomes" id="UP000290289"/>
    </source>
</evidence>
<dbReference type="Proteomes" id="UP000290289">
    <property type="component" value="Chromosome 5"/>
</dbReference>
<dbReference type="PANTHER" id="PTHR21004:SF0">
    <property type="entry name" value="PEROXISOMAL LEADER PEPTIDE-PROCESSING PROTEASE"/>
    <property type="match status" value="1"/>
</dbReference>
<dbReference type="AlphaFoldDB" id="A0A498JTI7"/>
<dbReference type="InterPro" id="IPR043504">
    <property type="entry name" value="Peptidase_S1_PA_chymotrypsin"/>
</dbReference>
<dbReference type="GO" id="GO:0016485">
    <property type="term" value="P:protein processing"/>
    <property type="evidence" value="ECO:0007669"/>
    <property type="project" value="InterPro"/>
</dbReference>
<sequence length="192" mass="21036">MLEVETASAVHPGGSGGAVVNSEGHMIGLVTSNARHGGGTVIPHLNFSIPCAALLPIFKFSKCYLPKVSNPERSDYCSFCCTDMQDLSLLQVLDQPSRCLSSVWALMPPLSPKPPPLPPHIPPSLLQDNNKESKGSRLKDLSPKENIFEARTCYLQVLFGTWDGTEWSGMRHSVSCLVRLKQMESDVSHDEF</sequence>
<evidence type="ECO:0000313" key="2">
    <source>
        <dbReference type="EMBL" id="RXH99168.1"/>
    </source>
</evidence>
<evidence type="ECO:0008006" key="4">
    <source>
        <dbReference type="Google" id="ProtNLM"/>
    </source>
</evidence>
<dbReference type="GO" id="GO:0004252">
    <property type="term" value="F:serine-type endopeptidase activity"/>
    <property type="evidence" value="ECO:0007669"/>
    <property type="project" value="InterPro"/>
</dbReference>
<feature type="compositionally biased region" description="Basic and acidic residues" evidence="1">
    <location>
        <begin position="129"/>
        <end position="138"/>
    </location>
</feature>
<gene>
    <name evidence="2" type="ORF">DVH24_011493</name>
</gene>